<dbReference type="InterPro" id="IPR000713">
    <property type="entry name" value="Mur_ligase_N"/>
</dbReference>
<dbReference type="Gene3D" id="3.90.190.20">
    <property type="entry name" value="Mur ligase, C-terminal domain"/>
    <property type="match status" value="1"/>
</dbReference>
<evidence type="ECO:0000256" key="8">
    <source>
        <dbReference type="HAMAP-Rule" id="MF_00208"/>
    </source>
</evidence>
<dbReference type="GO" id="GO:0016881">
    <property type="term" value="F:acid-amino acid ligase activity"/>
    <property type="evidence" value="ECO:0007669"/>
    <property type="project" value="UniProtKB-UniRule"/>
</dbReference>
<keyword evidence="4 8" id="KW-0133">Cell shape</keyword>
<dbReference type="Pfam" id="PF08245">
    <property type="entry name" value="Mur_ligase_M"/>
    <property type="match status" value="1"/>
</dbReference>
<dbReference type="NCBIfam" id="TIGR01085">
    <property type="entry name" value="murE"/>
    <property type="match status" value="1"/>
</dbReference>
<dbReference type="SUPFAM" id="SSF53623">
    <property type="entry name" value="MurD-like peptide ligases, catalytic domain"/>
    <property type="match status" value="1"/>
</dbReference>
<keyword evidence="8" id="KW-0460">Magnesium</keyword>
<feature type="modified residue" description="N6-carboxylysine" evidence="8">
    <location>
        <position position="221"/>
    </location>
</feature>
<protein>
    <recommendedName>
        <fullName evidence="8">UDP-N-acetylmuramyl-tripeptide synthetase</fullName>
        <ecNumber evidence="8">6.3.2.-</ecNumber>
    </recommendedName>
    <alternativeName>
        <fullName evidence="8">UDP-MurNAc-tripeptide synthetase</fullName>
    </alternativeName>
</protein>
<evidence type="ECO:0000256" key="7">
    <source>
        <dbReference type="ARBA" id="ARBA00023316"/>
    </source>
</evidence>
<dbReference type="GO" id="GO:0051301">
    <property type="term" value="P:cell division"/>
    <property type="evidence" value="ECO:0007669"/>
    <property type="project" value="UniProtKB-KW"/>
</dbReference>
<comment type="PTM">
    <text evidence="8">Carboxylation is probably crucial for Mg(2+) binding and, consequently, for the gamma-phosphate positioning of ATP.</text>
</comment>
<dbReference type="InterPro" id="IPR013221">
    <property type="entry name" value="Mur_ligase_cen"/>
</dbReference>
<dbReference type="PANTHER" id="PTHR23135">
    <property type="entry name" value="MUR LIGASE FAMILY MEMBER"/>
    <property type="match status" value="1"/>
</dbReference>
<feature type="binding site" evidence="8">
    <location>
        <position position="151"/>
    </location>
    <ligand>
        <name>UDP-N-acetyl-alpha-D-muramoyl-L-alanyl-D-glutamate</name>
        <dbReference type="ChEBI" id="CHEBI:83900"/>
    </ligand>
</feature>
<dbReference type="GO" id="GO:0005737">
    <property type="term" value="C:cytoplasm"/>
    <property type="evidence" value="ECO:0007669"/>
    <property type="project" value="UniProtKB-SubCell"/>
</dbReference>
<reference evidence="13" key="1">
    <citation type="submission" date="2021-10" db="EMBL/GenBank/DDBJ databases">
        <title>Anaerobic single-cell dispensing facilitates the cultivation of human gut bacteria.</title>
        <authorList>
            <person name="Afrizal A."/>
        </authorList>
    </citation>
    <scope>NUCLEOTIDE SEQUENCE</scope>
    <source>
        <strain evidence="13">CLA-AA-H215</strain>
    </source>
</reference>
<dbReference type="SUPFAM" id="SSF63418">
    <property type="entry name" value="MurE/MurF N-terminal domain"/>
    <property type="match status" value="1"/>
</dbReference>
<name>A0AAE3E9A2_9FIRM</name>
<feature type="domain" description="Mur ligase C-terminal" evidence="11">
    <location>
        <begin position="331"/>
        <end position="458"/>
    </location>
</feature>
<dbReference type="PANTHER" id="PTHR23135:SF4">
    <property type="entry name" value="UDP-N-ACETYLMURAMOYL-L-ALANYL-D-GLUTAMATE--2,6-DIAMINOPIMELATE LIGASE MURE HOMOLOG, CHLOROPLASTIC"/>
    <property type="match status" value="1"/>
</dbReference>
<accession>A0AAE3E9A2</accession>
<evidence type="ECO:0000256" key="3">
    <source>
        <dbReference type="ARBA" id="ARBA00022618"/>
    </source>
</evidence>
<gene>
    <name evidence="8" type="primary">murE</name>
    <name evidence="13" type="ORF">LKD81_04300</name>
</gene>
<evidence type="ECO:0000313" key="13">
    <source>
        <dbReference type="EMBL" id="MCC2230223.1"/>
    </source>
</evidence>
<evidence type="ECO:0000256" key="4">
    <source>
        <dbReference type="ARBA" id="ARBA00022960"/>
    </source>
</evidence>
<feature type="binding site" evidence="8">
    <location>
        <position position="30"/>
    </location>
    <ligand>
        <name>UDP-N-acetyl-alpha-D-muramoyl-L-alanyl-D-glutamate</name>
        <dbReference type="ChEBI" id="CHEBI:83900"/>
    </ligand>
</feature>
<dbReference type="InterPro" id="IPR005761">
    <property type="entry name" value="UDP-N-AcMur-Glu-dNH2Pim_ligase"/>
</dbReference>
<comment type="caution">
    <text evidence="13">The sequence shown here is derived from an EMBL/GenBank/DDBJ whole genome shotgun (WGS) entry which is preliminary data.</text>
</comment>
<evidence type="ECO:0000256" key="9">
    <source>
        <dbReference type="RuleBase" id="RU004135"/>
    </source>
</evidence>
<dbReference type="RefSeq" id="WP_308452932.1">
    <property type="nucleotide sequence ID" value="NZ_JAJEQR010000009.1"/>
</dbReference>
<evidence type="ECO:0000256" key="6">
    <source>
        <dbReference type="ARBA" id="ARBA00023306"/>
    </source>
</evidence>
<dbReference type="NCBIfam" id="NF001126">
    <property type="entry name" value="PRK00139.1-4"/>
    <property type="match status" value="1"/>
</dbReference>
<organism evidence="13 14">
    <name type="scientific">Hominifimenecus microfluidus</name>
    <dbReference type="NCBI Taxonomy" id="2885348"/>
    <lineage>
        <taxon>Bacteria</taxon>
        <taxon>Bacillati</taxon>
        <taxon>Bacillota</taxon>
        <taxon>Clostridia</taxon>
        <taxon>Lachnospirales</taxon>
        <taxon>Lachnospiraceae</taxon>
        <taxon>Hominifimenecus</taxon>
    </lineage>
</organism>
<keyword evidence="8" id="KW-0963">Cytoplasm</keyword>
<dbReference type="Proteomes" id="UP001198182">
    <property type="component" value="Unassembled WGS sequence"/>
</dbReference>
<evidence type="ECO:0000256" key="1">
    <source>
        <dbReference type="ARBA" id="ARBA00004752"/>
    </source>
</evidence>
<evidence type="ECO:0000256" key="5">
    <source>
        <dbReference type="ARBA" id="ARBA00022984"/>
    </source>
</evidence>
<dbReference type="InterPro" id="IPR036565">
    <property type="entry name" value="Mur-like_cat_sf"/>
</dbReference>
<comment type="cofactor">
    <cofactor evidence="8">
        <name>Mg(2+)</name>
        <dbReference type="ChEBI" id="CHEBI:18420"/>
    </cofactor>
</comment>
<comment type="subcellular location">
    <subcellularLocation>
        <location evidence="8 9">Cytoplasm</location>
    </subcellularLocation>
</comment>
<comment type="function">
    <text evidence="8">Catalyzes the addition of an amino acid to the nucleotide precursor UDP-N-acetylmuramoyl-L-alanyl-D-glutamate (UMAG) in the biosynthesis of bacterial cell-wall peptidoglycan.</text>
</comment>
<dbReference type="InterPro" id="IPR004101">
    <property type="entry name" value="Mur_ligase_C"/>
</dbReference>
<keyword evidence="8" id="KW-0067">ATP-binding</keyword>
<keyword evidence="5 8" id="KW-0573">Peptidoglycan synthesis</keyword>
<keyword evidence="3 8" id="KW-0132">Cell division</keyword>
<dbReference type="Gene3D" id="3.40.1390.10">
    <property type="entry name" value="MurE/MurF, N-terminal domain"/>
    <property type="match status" value="1"/>
</dbReference>
<proteinExistence type="inferred from homology"/>
<dbReference type="GO" id="GO:0008360">
    <property type="term" value="P:regulation of cell shape"/>
    <property type="evidence" value="ECO:0007669"/>
    <property type="project" value="UniProtKB-KW"/>
</dbReference>
<dbReference type="GO" id="GO:0000287">
    <property type="term" value="F:magnesium ion binding"/>
    <property type="evidence" value="ECO:0007669"/>
    <property type="project" value="UniProtKB-UniRule"/>
</dbReference>
<feature type="binding site" evidence="8">
    <location>
        <position position="179"/>
    </location>
    <ligand>
        <name>UDP-N-acetyl-alpha-D-muramoyl-L-alanyl-D-glutamate</name>
        <dbReference type="ChEBI" id="CHEBI:83900"/>
    </ligand>
</feature>
<dbReference type="HAMAP" id="MF_00208">
    <property type="entry name" value="MurE"/>
    <property type="match status" value="1"/>
</dbReference>
<evidence type="ECO:0000259" key="11">
    <source>
        <dbReference type="Pfam" id="PF02875"/>
    </source>
</evidence>
<feature type="binding site" evidence="8">
    <location>
        <begin position="110"/>
        <end position="116"/>
    </location>
    <ligand>
        <name>ATP</name>
        <dbReference type="ChEBI" id="CHEBI:30616"/>
    </ligand>
</feature>
<dbReference type="EC" id="6.3.2.-" evidence="8"/>
<dbReference type="GO" id="GO:0005524">
    <property type="term" value="F:ATP binding"/>
    <property type="evidence" value="ECO:0007669"/>
    <property type="project" value="UniProtKB-UniRule"/>
</dbReference>
<evidence type="ECO:0000256" key="2">
    <source>
        <dbReference type="ARBA" id="ARBA00005898"/>
    </source>
</evidence>
<dbReference type="Gene3D" id="3.40.1190.10">
    <property type="entry name" value="Mur-like, catalytic domain"/>
    <property type="match status" value="1"/>
</dbReference>
<comment type="caution">
    <text evidence="8">Lacks conserved residue(s) required for the propagation of feature annotation.</text>
</comment>
<keyword evidence="8" id="KW-0547">Nucleotide-binding</keyword>
<feature type="binding site" evidence="8">
    <location>
        <begin position="152"/>
        <end position="153"/>
    </location>
    <ligand>
        <name>UDP-N-acetyl-alpha-D-muramoyl-L-alanyl-D-glutamate</name>
        <dbReference type="ChEBI" id="CHEBI:83900"/>
    </ligand>
</feature>
<keyword evidence="7 8" id="KW-0961">Cell wall biogenesis/degradation</keyword>
<dbReference type="InterPro" id="IPR035911">
    <property type="entry name" value="MurE/MurF_N"/>
</dbReference>
<sequence length="488" mass="53738">MKLEELVKELTVEEIRGSLDKEISGVIYDSRKDCAGALFICISGTKVDAHTFLPQVIEKGASAVVVEREVEVPENVTVIRVADARLALAELSAAWFDHPTRKMTTIGLTGTKGKTTSTYMLKAILEAAGKKVGLVGTNGAVIAGKHYVTNNTTPESYELQQYFHQMVEAGCEYMIMEVSSQGLKMNRVAGISFDYGVFTNISPDHIGPNEHADFEEYMACKGKLFTMCSTGIVNRDDPNWENIVKGHTCKLYTFGCTPEADFEAVNIRHLKKGSFMGIGFDLKGKVEFPVEVNIPGMFSVYNALSAVSVAVLLGIGSDAIDRALASIKVDGRMELVYASDHCTVIVDYAHNGVSTRSLLSTLRDYNPHRLVVVFGCGGNRDPHRRYEMGEAAGHMADLSIVTADNSRWEKVESIIKDIHIGLDPTEGKYIDIPDRREAIRYSISHAEPGDVIAIIGKGHEDYQEVNGVKTHFLDREVAEEMIKELGYK</sequence>
<feature type="domain" description="Mur ligase N-terminal catalytic" evidence="10">
    <location>
        <begin position="22"/>
        <end position="94"/>
    </location>
</feature>
<feature type="domain" description="Mur ligase central" evidence="12">
    <location>
        <begin position="109"/>
        <end position="310"/>
    </location>
</feature>
<evidence type="ECO:0000313" key="14">
    <source>
        <dbReference type="Proteomes" id="UP001198182"/>
    </source>
</evidence>
<dbReference type="GO" id="GO:0009252">
    <property type="term" value="P:peptidoglycan biosynthetic process"/>
    <property type="evidence" value="ECO:0007669"/>
    <property type="project" value="UniProtKB-UniRule"/>
</dbReference>
<keyword evidence="6 8" id="KW-0131">Cell cycle</keyword>
<dbReference type="Pfam" id="PF02875">
    <property type="entry name" value="Mur_ligase_C"/>
    <property type="match status" value="1"/>
</dbReference>
<dbReference type="EMBL" id="JAJEQR010000009">
    <property type="protein sequence ID" value="MCC2230223.1"/>
    <property type="molecule type" value="Genomic_DNA"/>
</dbReference>
<keyword evidence="8 13" id="KW-0436">Ligase</keyword>
<dbReference type="InterPro" id="IPR036615">
    <property type="entry name" value="Mur_ligase_C_dom_sf"/>
</dbReference>
<evidence type="ECO:0000259" key="12">
    <source>
        <dbReference type="Pfam" id="PF08245"/>
    </source>
</evidence>
<dbReference type="GO" id="GO:0071555">
    <property type="term" value="P:cell wall organization"/>
    <property type="evidence" value="ECO:0007669"/>
    <property type="project" value="UniProtKB-KW"/>
</dbReference>
<keyword evidence="14" id="KW-1185">Reference proteome</keyword>
<evidence type="ECO:0000259" key="10">
    <source>
        <dbReference type="Pfam" id="PF01225"/>
    </source>
</evidence>
<dbReference type="SUPFAM" id="SSF53244">
    <property type="entry name" value="MurD-like peptide ligases, peptide-binding domain"/>
    <property type="match status" value="1"/>
</dbReference>
<comment type="similarity">
    <text evidence="2 8">Belongs to the MurCDEF family. MurE subfamily.</text>
</comment>
<feature type="binding site" evidence="8">
    <location>
        <position position="187"/>
    </location>
    <ligand>
        <name>UDP-N-acetyl-alpha-D-muramoyl-L-alanyl-D-glutamate</name>
        <dbReference type="ChEBI" id="CHEBI:83900"/>
    </ligand>
</feature>
<dbReference type="AlphaFoldDB" id="A0AAE3E9A2"/>
<comment type="pathway">
    <text evidence="1 8 9">Cell wall biogenesis; peptidoglycan biosynthesis.</text>
</comment>
<dbReference type="Pfam" id="PF01225">
    <property type="entry name" value="Mur_ligase"/>
    <property type="match status" value="1"/>
</dbReference>